<sequence length="394" mass="44567">MEPPNPTAVMPPRDEPFIRFRSISHSPTALRGALQETHEAQKGRPGSHRFGSFVLQMEGYVTVDILVGPYDWKDYDLGKDGVERYRLHNLPLALSGPGTYELGIDLTATNESGRVSRTINLADVISVYIGHTGNLRKRLQEYGRRGSHLENGKSDPYSEERRQGLFQGVFSRGFPILFRYHMTHDKNKASDLESKILKRFDYAWNNAGNGHVRQLDILSRLDEIHSIEKHQSILTDLRKWLSPRIKKYVGAKITTSSPSNEDVYPDCKIIPRVFKTSKNCPSLVQPKGYSNDTMCGFRTVDGSVCGSRPDIEREENESMPVNRNSESDSVFCGWVGADGYVCKNEPISRRKRCEVHKGRRITNNECAPPYSVTKVALARSFGEDQLKLPHLNTL</sequence>
<evidence type="ECO:0008006" key="3">
    <source>
        <dbReference type="Google" id="ProtNLM"/>
    </source>
</evidence>
<dbReference type="Pfam" id="PF19239">
    <property type="entry name" value="GIY_YIG_domain"/>
    <property type="match status" value="1"/>
</dbReference>
<reference evidence="1" key="2">
    <citation type="submission" date="2023-06" db="EMBL/GenBank/DDBJ databases">
        <authorList>
            <person name="Ma L."/>
            <person name="Liu K.-W."/>
            <person name="Li Z."/>
            <person name="Hsiao Y.-Y."/>
            <person name="Qi Y."/>
            <person name="Fu T."/>
            <person name="Tang G."/>
            <person name="Zhang D."/>
            <person name="Sun W.-H."/>
            <person name="Liu D.-K."/>
            <person name="Li Y."/>
            <person name="Chen G.-Z."/>
            <person name="Liu X.-D."/>
            <person name="Liao X.-Y."/>
            <person name="Jiang Y.-T."/>
            <person name="Yu X."/>
            <person name="Hao Y."/>
            <person name="Huang J."/>
            <person name="Zhao X.-W."/>
            <person name="Ke S."/>
            <person name="Chen Y.-Y."/>
            <person name="Wu W.-L."/>
            <person name="Hsu J.-L."/>
            <person name="Lin Y.-F."/>
            <person name="Huang M.-D."/>
            <person name="Li C.-Y."/>
            <person name="Huang L."/>
            <person name="Wang Z.-W."/>
            <person name="Zhao X."/>
            <person name="Zhong W.-Y."/>
            <person name="Peng D.-H."/>
            <person name="Ahmad S."/>
            <person name="Lan S."/>
            <person name="Zhang J.-S."/>
            <person name="Tsai W.-C."/>
            <person name="Van De Peer Y."/>
            <person name="Liu Z.-J."/>
        </authorList>
    </citation>
    <scope>NUCLEOTIDE SEQUENCE</scope>
    <source>
        <strain evidence="1">SCP</strain>
        <tissue evidence="1">Leaves</tissue>
    </source>
</reference>
<organism evidence="1 2">
    <name type="scientific">Acorus gramineus</name>
    <name type="common">Dwarf sweet flag</name>
    <dbReference type="NCBI Taxonomy" id="55184"/>
    <lineage>
        <taxon>Eukaryota</taxon>
        <taxon>Viridiplantae</taxon>
        <taxon>Streptophyta</taxon>
        <taxon>Embryophyta</taxon>
        <taxon>Tracheophyta</taxon>
        <taxon>Spermatophyta</taxon>
        <taxon>Magnoliopsida</taxon>
        <taxon>Liliopsida</taxon>
        <taxon>Acoraceae</taxon>
        <taxon>Acorus</taxon>
    </lineage>
</organism>
<dbReference type="PANTHER" id="PTHR35133">
    <property type="entry name" value="PROTEIN EFFECTOR OF TRANSCRIPTION 2-RELATED"/>
    <property type="match status" value="1"/>
</dbReference>
<evidence type="ECO:0000313" key="1">
    <source>
        <dbReference type="EMBL" id="KAK1278834.1"/>
    </source>
</evidence>
<protein>
    <recommendedName>
        <fullName evidence="3">GIY-YIG domain-containing protein</fullName>
    </recommendedName>
</protein>
<reference evidence="1" key="1">
    <citation type="journal article" date="2023" name="Nat. Commun.">
        <title>Diploid and tetraploid genomes of Acorus and the evolution of monocots.</title>
        <authorList>
            <person name="Ma L."/>
            <person name="Liu K.W."/>
            <person name="Li Z."/>
            <person name="Hsiao Y.Y."/>
            <person name="Qi Y."/>
            <person name="Fu T."/>
            <person name="Tang G.D."/>
            <person name="Zhang D."/>
            <person name="Sun W.H."/>
            <person name="Liu D.K."/>
            <person name="Li Y."/>
            <person name="Chen G.Z."/>
            <person name="Liu X.D."/>
            <person name="Liao X.Y."/>
            <person name="Jiang Y.T."/>
            <person name="Yu X."/>
            <person name="Hao Y."/>
            <person name="Huang J."/>
            <person name="Zhao X.W."/>
            <person name="Ke S."/>
            <person name="Chen Y.Y."/>
            <person name="Wu W.L."/>
            <person name="Hsu J.L."/>
            <person name="Lin Y.F."/>
            <person name="Huang M.D."/>
            <person name="Li C.Y."/>
            <person name="Huang L."/>
            <person name="Wang Z.W."/>
            <person name="Zhao X."/>
            <person name="Zhong W.Y."/>
            <person name="Peng D.H."/>
            <person name="Ahmad S."/>
            <person name="Lan S."/>
            <person name="Zhang J.S."/>
            <person name="Tsai W.C."/>
            <person name="Van de Peer Y."/>
            <person name="Liu Z.J."/>
        </authorList>
    </citation>
    <scope>NUCLEOTIDE SEQUENCE</scope>
    <source>
        <strain evidence="1">SCP</strain>
    </source>
</reference>
<keyword evidence="2" id="KW-1185">Reference proteome</keyword>
<comment type="caution">
    <text evidence="1">The sequence shown here is derived from an EMBL/GenBank/DDBJ whole genome shotgun (WGS) entry which is preliminary data.</text>
</comment>
<dbReference type="AlphaFoldDB" id="A0AAV9BQI6"/>
<proteinExistence type="predicted"/>
<dbReference type="InterPro" id="IPR038909">
    <property type="entry name" value="Effector_transcript"/>
</dbReference>
<dbReference type="Proteomes" id="UP001179952">
    <property type="component" value="Unassembled WGS sequence"/>
</dbReference>
<evidence type="ECO:0000313" key="2">
    <source>
        <dbReference type="Proteomes" id="UP001179952"/>
    </source>
</evidence>
<name>A0AAV9BQI6_ACOGR</name>
<dbReference type="PANTHER" id="PTHR35133:SF1">
    <property type="entry name" value="PROTEIN EFFECTOR OF TRANSCRIPTION 2-RELATED"/>
    <property type="match status" value="1"/>
</dbReference>
<accession>A0AAV9BQI6</accession>
<dbReference type="GO" id="GO:0006355">
    <property type="term" value="P:regulation of DNA-templated transcription"/>
    <property type="evidence" value="ECO:0007669"/>
    <property type="project" value="InterPro"/>
</dbReference>
<dbReference type="GO" id="GO:0003677">
    <property type="term" value="F:DNA binding"/>
    <property type="evidence" value="ECO:0007669"/>
    <property type="project" value="InterPro"/>
</dbReference>
<gene>
    <name evidence="1" type="ORF">QJS04_geneDACA022824</name>
</gene>
<dbReference type="EMBL" id="JAUJYN010000002">
    <property type="protein sequence ID" value="KAK1278834.1"/>
    <property type="molecule type" value="Genomic_DNA"/>
</dbReference>